<dbReference type="InterPro" id="IPR020449">
    <property type="entry name" value="Tscrpt_reg_AraC-type_HTH"/>
</dbReference>
<dbReference type="SUPFAM" id="SSF46689">
    <property type="entry name" value="Homeodomain-like"/>
    <property type="match status" value="2"/>
</dbReference>
<dbReference type="InterPro" id="IPR018062">
    <property type="entry name" value="HTH_AraC-typ_CS"/>
</dbReference>
<dbReference type="Proteomes" id="UP001224845">
    <property type="component" value="Unassembled WGS sequence"/>
</dbReference>
<dbReference type="PANTHER" id="PTHR46796:SF7">
    <property type="entry name" value="ARAC FAMILY TRANSCRIPTIONAL REGULATOR"/>
    <property type="match status" value="1"/>
</dbReference>
<dbReference type="EMBL" id="JAUSRV010000007">
    <property type="protein sequence ID" value="MDP9971945.1"/>
    <property type="molecule type" value="Genomic_DNA"/>
</dbReference>
<dbReference type="SMART" id="SM00342">
    <property type="entry name" value="HTH_ARAC"/>
    <property type="match status" value="1"/>
</dbReference>
<protein>
    <submittedName>
        <fullName evidence="5">AraC-like DNA-binding protein</fullName>
    </submittedName>
</protein>
<proteinExistence type="predicted"/>
<evidence type="ECO:0000256" key="2">
    <source>
        <dbReference type="ARBA" id="ARBA00023125"/>
    </source>
</evidence>
<dbReference type="RefSeq" id="WP_015865715.1">
    <property type="nucleotide sequence ID" value="NZ_JAUSRV010000007.1"/>
</dbReference>
<dbReference type="InterPro" id="IPR018060">
    <property type="entry name" value="HTH_AraC"/>
</dbReference>
<keyword evidence="3" id="KW-0804">Transcription</keyword>
<dbReference type="PROSITE" id="PS01124">
    <property type="entry name" value="HTH_ARAC_FAMILY_2"/>
    <property type="match status" value="1"/>
</dbReference>
<organism evidence="5 6">
    <name type="scientific">Variovorax paradoxus</name>
    <dbReference type="NCBI Taxonomy" id="34073"/>
    <lineage>
        <taxon>Bacteria</taxon>
        <taxon>Pseudomonadati</taxon>
        <taxon>Pseudomonadota</taxon>
        <taxon>Betaproteobacteria</taxon>
        <taxon>Burkholderiales</taxon>
        <taxon>Comamonadaceae</taxon>
        <taxon>Variovorax</taxon>
    </lineage>
</organism>
<accession>A0AAW8EG85</accession>
<dbReference type="Pfam" id="PF12852">
    <property type="entry name" value="Cupin_6"/>
    <property type="match status" value="1"/>
</dbReference>
<dbReference type="InterPro" id="IPR032783">
    <property type="entry name" value="AraC_lig"/>
</dbReference>
<dbReference type="InterPro" id="IPR009057">
    <property type="entry name" value="Homeodomain-like_sf"/>
</dbReference>
<name>A0AAW8EG85_VARPD</name>
<dbReference type="PANTHER" id="PTHR46796">
    <property type="entry name" value="HTH-TYPE TRANSCRIPTIONAL ACTIVATOR RHAS-RELATED"/>
    <property type="match status" value="1"/>
</dbReference>
<evidence type="ECO:0000256" key="1">
    <source>
        <dbReference type="ARBA" id="ARBA00023015"/>
    </source>
</evidence>
<dbReference type="PRINTS" id="PR00032">
    <property type="entry name" value="HTHARAC"/>
</dbReference>
<gene>
    <name evidence="5" type="ORF">J2W39_003187</name>
</gene>
<evidence type="ECO:0000313" key="5">
    <source>
        <dbReference type="EMBL" id="MDP9971945.1"/>
    </source>
</evidence>
<feature type="domain" description="HTH araC/xylS-type" evidence="4">
    <location>
        <begin position="221"/>
        <end position="319"/>
    </location>
</feature>
<reference evidence="5" key="1">
    <citation type="submission" date="2023-07" db="EMBL/GenBank/DDBJ databases">
        <title>Sorghum-associated microbial communities from plants grown in Nebraska, USA.</title>
        <authorList>
            <person name="Schachtman D."/>
        </authorList>
    </citation>
    <scope>NUCLEOTIDE SEQUENCE</scope>
    <source>
        <strain evidence="5">DS3315</strain>
    </source>
</reference>
<keyword evidence="1" id="KW-0805">Transcription regulation</keyword>
<dbReference type="AlphaFoldDB" id="A0AAW8EG85"/>
<dbReference type="InterPro" id="IPR050204">
    <property type="entry name" value="AraC_XylS_family_regulators"/>
</dbReference>
<evidence type="ECO:0000256" key="3">
    <source>
        <dbReference type="ARBA" id="ARBA00023163"/>
    </source>
</evidence>
<sequence length="333" mass="35928">MNQTDPLSEALGNVRLSGAIFLDAELSAPWGFASPPASAGAHLIAPSAEHMVLFHLLVEGRASVRLPGQPRLALEAGDVAILPLGDAHELWNGRGAELTDSSALLPKILEGAVVSERGGGGGPVTKFICGYIGCDRQARRFFLAGLPPLFKVNIRRGSTGAWIESTLRHLASDREPAGAGRNALLAKLAEALFIETLRRYMSELPRQRTGWLAAARDSAVGRALGAIHREPAHPWTVASLAEQAGMSRTVFAERFTRLLGEAPLGYVARCRMQLGARLLESTDDTVLEVALNAGYESEAAFNRAFKREFDVPPARYRMQRRRGDRMAADSGAQ</sequence>
<dbReference type="PROSITE" id="PS00041">
    <property type="entry name" value="HTH_ARAC_FAMILY_1"/>
    <property type="match status" value="1"/>
</dbReference>
<dbReference type="GO" id="GO:0003700">
    <property type="term" value="F:DNA-binding transcription factor activity"/>
    <property type="evidence" value="ECO:0007669"/>
    <property type="project" value="InterPro"/>
</dbReference>
<dbReference type="Gene3D" id="1.10.10.60">
    <property type="entry name" value="Homeodomain-like"/>
    <property type="match status" value="2"/>
</dbReference>
<evidence type="ECO:0000259" key="4">
    <source>
        <dbReference type="PROSITE" id="PS01124"/>
    </source>
</evidence>
<evidence type="ECO:0000313" key="6">
    <source>
        <dbReference type="Proteomes" id="UP001224845"/>
    </source>
</evidence>
<keyword evidence="2 5" id="KW-0238">DNA-binding</keyword>
<dbReference type="Pfam" id="PF12833">
    <property type="entry name" value="HTH_18"/>
    <property type="match status" value="1"/>
</dbReference>
<dbReference type="GO" id="GO:0043565">
    <property type="term" value="F:sequence-specific DNA binding"/>
    <property type="evidence" value="ECO:0007669"/>
    <property type="project" value="InterPro"/>
</dbReference>
<comment type="caution">
    <text evidence="5">The sequence shown here is derived from an EMBL/GenBank/DDBJ whole genome shotgun (WGS) entry which is preliminary data.</text>
</comment>